<dbReference type="PIRSF" id="PIRSF026534">
    <property type="entry name" value="Endo_alpha-L-arabinosidase"/>
    <property type="match status" value="1"/>
</dbReference>
<dbReference type="EMBL" id="KZ678140">
    <property type="protein sequence ID" value="PSN63197.1"/>
    <property type="molecule type" value="Genomic_DNA"/>
</dbReference>
<dbReference type="EC" id="3.2.1.99" evidence="4 7"/>
<organism evidence="11 12">
    <name type="scientific">Corynespora cassiicola Philippines</name>
    <dbReference type="NCBI Taxonomy" id="1448308"/>
    <lineage>
        <taxon>Eukaryota</taxon>
        <taxon>Fungi</taxon>
        <taxon>Dikarya</taxon>
        <taxon>Ascomycota</taxon>
        <taxon>Pezizomycotina</taxon>
        <taxon>Dothideomycetes</taxon>
        <taxon>Pleosporomycetidae</taxon>
        <taxon>Pleosporales</taxon>
        <taxon>Corynesporascaceae</taxon>
        <taxon>Corynespora</taxon>
    </lineage>
</organism>
<dbReference type="STRING" id="1448308.A0A2T2NCP6"/>
<evidence type="ECO:0000256" key="7">
    <source>
        <dbReference type="PIRNR" id="PIRNR026534"/>
    </source>
</evidence>
<accession>A0A2T2NCP6</accession>
<dbReference type="Pfam" id="PF04616">
    <property type="entry name" value="Glyco_hydro_43"/>
    <property type="match status" value="1"/>
</dbReference>
<dbReference type="PANTHER" id="PTHR43301">
    <property type="entry name" value="ARABINAN ENDO-1,5-ALPHA-L-ARABINOSIDASE"/>
    <property type="match status" value="1"/>
</dbReference>
<keyword evidence="6 7" id="KW-0326">Glycosidase</keyword>
<dbReference type="InterPro" id="IPR016840">
    <property type="entry name" value="Glyco_hydro_43_endo_a_Ara-ase"/>
</dbReference>
<reference evidence="11 12" key="1">
    <citation type="journal article" date="2018" name="Front. Microbiol.">
        <title>Genome-Wide Analysis of Corynespora cassiicola Leaf Fall Disease Putative Effectors.</title>
        <authorList>
            <person name="Lopez D."/>
            <person name="Ribeiro S."/>
            <person name="Label P."/>
            <person name="Fumanal B."/>
            <person name="Venisse J.S."/>
            <person name="Kohler A."/>
            <person name="de Oliveira R.R."/>
            <person name="Labutti K."/>
            <person name="Lipzen A."/>
            <person name="Lail K."/>
            <person name="Bauer D."/>
            <person name="Ohm R.A."/>
            <person name="Barry K.W."/>
            <person name="Spatafora J."/>
            <person name="Grigoriev I.V."/>
            <person name="Martin F.M."/>
            <person name="Pujade-Renaud V."/>
        </authorList>
    </citation>
    <scope>NUCLEOTIDE SEQUENCE [LARGE SCALE GENOMIC DNA]</scope>
    <source>
        <strain evidence="11 12">Philippines</strain>
    </source>
</reference>
<dbReference type="Proteomes" id="UP000240883">
    <property type="component" value="Unassembled WGS sequence"/>
</dbReference>
<sequence length="323" mass="35003">MRTSFLFSIPFLWSATVNAYANPLACSGVCVNAHDPTIIRRDDGRYFRFSTGGRIAIHSAPSLTGPWEYRGAAIPSGSTINKPGRNDLWAPDVTKVGNTYYLYYSVSTFGSQDSAIGVATSTDLDVNTWTDRGSSGVVSSPGSLYNAIDGQLLIDGSNLYMNFGSFWSDLYQVQMSNPPTGVARGSTSKQIAFKPEGEHAQEAAYVYKNGNYYYLFFSAGKCCGYDANRPAPGEEYKIQVCRSNSATGPFTDRNGVACTQGGGTTVLESHGWVYGPGGQGVYNDPSEGPVLYYHYVDTRVGYADGQKRFGVNKIDFSSGWPVV</sequence>
<evidence type="ECO:0000256" key="6">
    <source>
        <dbReference type="ARBA" id="ARBA00023295"/>
    </source>
</evidence>
<evidence type="ECO:0000256" key="1">
    <source>
        <dbReference type="ARBA" id="ARBA00000375"/>
    </source>
</evidence>
<protein>
    <recommendedName>
        <fullName evidence="4 7">Arabinan endo-1,5-alpha-L-arabinosidase</fullName>
        <ecNumber evidence="4 7">3.2.1.99</ecNumber>
    </recommendedName>
</protein>
<dbReference type="OrthoDB" id="195678at2759"/>
<evidence type="ECO:0000313" key="12">
    <source>
        <dbReference type="Proteomes" id="UP000240883"/>
    </source>
</evidence>
<dbReference type="UniPathway" id="UPA00667"/>
<feature type="signal peptide" evidence="10">
    <location>
        <begin position="1"/>
        <end position="19"/>
    </location>
</feature>
<evidence type="ECO:0000256" key="4">
    <source>
        <dbReference type="ARBA" id="ARBA00012586"/>
    </source>
</evidence>
<feature type="active site" description="Proton acceptor" evidence="8">
    <location>
        <position position="35"/>
    </location>
</feature>
<dbReference type="GO" id="GO:0031222">
    <property type="term" value="P:arabinan catabolic process"/>
    <property type="evidence" value="ECO:0007669"/>
    <property type="project" value="UniProtKB-UniPathway"/>
</dbReference>
<comment type="catalytic activity">
    <reaction evidence="1 7">
        <text>Endohydrolysis of (1-&gt;5)-alpha-arabinofuranosidic linkages in (1-&gt;5)-arabinans.</text>
        <dbReference type="EC" id="3.2.1.99"/>
    </reaction>
</comment>
<name>A0A2T2NCP6_CORCC</name>
<evidence type="ECO:0000256" key="5">
    <source>
        <dbReference type="ARBA" id="ARBA00022801"/>
    </source>
</evidence>
<dbReference type="CDD" id="cd18831">
    <property type="entry name" value="GH43_AnAbnA-like"/>
    <property type="match status" value="1"/>
</dbReference>
<evidence type="ECO:0000256" key="10">
    <source>
        <dbReference type="SAM" id="SignalP"/>
    </source>
</evidence>
<feature type="active site" description="Proton donor" evidence="8">
    <location>
        <position position="202"/>
    </location>
</feature>
<comment type="similarity">
    <text evidence="3 7">Belongs to the glycosyl hydrolase 43 family.</text>
</comment>
<evidence type="ECO:0000256" key="3">
    <source>
        <dbReference type="ARBA" id="ARBA00009865"/>
    </source>
</evidence>
<dbReference type="InterPro" id="IPR050727">
    <property type="entry name" value="GH43_arabinanases"/>
</dbReference>
<proteinExistence type="inferred from homology"/>
<feature type="site" description="Important for catalytic activity, responsible for pKa modulation of the active site Glu and correct orientation of both the proton donor and substrate" evidence="9">
    <location>
        <position position="149"/>
    </location>
</feature>
<dbReference type="GO" id="GO:0046558">
    <property type="term" value="F:arabinan endo-1,5-alpha-L-arabinosidase activity"/>
    <property type="evidence" value="ECO:0007669"/>
    <property type="project" value="UniProtKB-EC"/>
</dbReference>
<dbReference type="PANTHER" id="PTHR43301:SF3">
    <property type="entry name" value="ARABINAN ENDO-1,5-ALPHA-L-ARABINOSIDASE A-RELATED"/>
    <property type="match status" value="1"/>
</dbReference>
<evidence type="ECO:0000313" key="11">
    <source>
        <dbReference type="EMBL" id="PSN63197.1"/>
    </source>
</evidence>
<keyword evidence="5 7" id="KW-0378">Hydrolase</keyword>
<keyword evidence="12" id="KW-1185">Reference proteome</keyword>
<evidence type="ECO:0000256" key="9">
    <source>
        <dbReference type="PIRSR" id="PIRSR606710-2"/>
    </source>
</evidence>
<keyword evidence="10" id="KW-0732">Signal</keyword>
<dbReference type="AlphaFoldDB" id="A0A2T2NCP6"/>
<dbReference type="InterPro" id="IPR023296">
    <property type="entry name" value="Glyco_hydro_beta-prop_sf"/>
</dbReference>
<gene>
    <name evidence="11" type="ORF">BS50DRAFT_576988</name>
</gene>
<dbReference type="InterPro" id="IPR006710">
    <property type="entry name" value="Glyco_hydro_43"/>
</dbReference>
<feature type="chain" id="PRO_5015468166" description="Arabinan endo-1,5-alpha-L-arabinosidase" evidence="10">
    <location>
        <begin position="20"/>
        <end position="323"/>
    </location>
</feature>
<comment type="pathway">
    <text evidence="2 7">Glycan metabolism; L-arabinan degradation.</text>
</comment>
<dbReference type="SUPFAM" id="SSF75005">
    <property type="entry name" value="Arabinanase/levansucrase/invertase"/>
    <property type="match status" value="1"/>
</dbReference>
<evidence type="ECO:0000256" key="2">
    <source>
        <dbReference type="ARBA" id="ARBA00004834"/>
    </source>
</evidence>
<evidence type="ECO:0000256" key="8">
    <source>
        <dbReference type="PIRSR" id="PIRSR606710-1"/>
    </source>
</evidence>
<dbReference type="Gene3D" id="2.115.10.20">
    <property type="entry name" value="Glycosyl hydrolase domain, family 43"/>
    <property type="match status" value="1"/>
</dbReference>